<dbReference type="GO" id="GO:0031177">
    <property type="term" value="F:phosphopantetheine binding"/>
    <property type="evidence" value="ECO:0007669"/>
    <property type="project" value="TreeGrafter"/>
</dbReference>
<organism evidence="2 3">
    <name type="scientific">Penicillium alfredii</name>
    <dbReference type="NCBI Taxonomy" id="1506179"/>
    <lineage>
        <taxon>Eukaryota</taxon>
        <taxon>Fungi</taxon>
        <taxon>Dikarya</taxon>
        <taxon>Ascomycota</taxon>
        <taxon>Pezizomycotina</taxon>
        <taxon>Eurotiomycetes</taxon>
        <taxon>Eurotiomycetidae</taxon>
        <taxon>Eurotiales</taxon>
        <taxon>Aspergillaceae</taxon>
        <taxon>Penicillium</taxon>
    </lineage>
</organism>
<dbReference type="GO" id="GO:0003824">
    <property type="term" value="F:catalytic activity"/>
    <property type="evidence" value="ECO:0007669"/>
    <property type="project" value="InterPro"/>
</dbReference>
<dbReference type="GO" id="GO:0043041">
    <property type="term" value="P:amino acid activation for nonribosomal peptide biosynthetic process"/>
    <property type="evidence" value="ECO:0007669"/>
    <property type="project" value="TreeGrafter"/>
</dbReference>
<reference evidence="2" key="1">
    <citation type="submission" date="2022-11" db="EMBL/GenBank/DDBJ databases">
        <authorList>
            <person name="Petersen C."/>
        </authorList>
    </citation>
    <scope>NUCLEOTIDE SEQUENCE</scope>
    <source>
        <strain evidence="2">IBT 34128</strain>
    </source>
</reference>
<protein>
    <recommendedName>
        <fullName evidence="1">Condensation domain-containing protein</fullName>
    </recommendedName>
</protein>
<keyword evidence="3" id="KW-1185">Reference proteome</keyword>
<evidence type="ECO:0000259" key="1">
    <source>
        <dbReference type="Pfam" id="PF00668"/>
    </source>
</evidence>
<dbReference type="InterPro" id="IPR023213">
    <property type="entry name" value="CAT-like_dom_sf"/>
</dbReference>
<dbReference type="PANTHER" id="PTHR45527">
    <property type="entry name" value="NONRIBOSOMAL PEPTIDE SYNTHETASE"/>
    <property type="match status" value="1"/>
</dbReference>
<dbReference type="Proteomes" id="UP001141434">
    <property type="component" value="Unassembled WGS sequence"/>
</dbReference>
<dbReference type="AlphaFoldDB" id="A0A9W9FA61"/>
<evidence type="ECO:0000313" key="3">
    <source>
        <dbReference type="Proteomes" id="UP001141434"/>
    </source>
</evidence>
<name>A0A9W9FA61_9EURO</name>
<comment type="caution">
    <text evidence="2">The sequence shown here is derived from an EMBL/GenBank/DDBJ whole genome shotgun (WGS) entry which is preliminary data.</text>
</comment>
<feature type="domain" description="Condensation" evidence="1">
    <location>
        <begin position="99"/>
        <end position="390"/>
    </location>
</feature>
<gene>
    <name evidence="2" type="ORF">NUU61_005833</name>
</gene>
<dbReference type="Pfam" id="PF00668">
    <property type="entry name" value="Condensation"/>
    <property type="match status" value="1"/>
</dbReference>
<accession>A0A9W9FA61</accession>
<proteinExistence type="predicted"/>
<dbReference type="RefSeq" id="XP_056512028.1">
    <property type="nucleotide sequence ID" value="XM_056656415.1"/>
</dbReference>
<dbReference type="GO" id="GO:0044550">
    <property type="term" value="P:secondary metabolite biosynthetic process"/>
    <property type="evidence" value="ECO:0007669"/>
    <property type="project" value="TreeGrafter"/>
</dbReference>
<dbReference type="Gene3D" id="3.30.559.30">
    <property type="entry name" value="Nonribosomal peptide synthetase, condensation domain"/>
    <property type="match status" value="1"/>
</dbReference>
<dbReference type="Gene3D" id="3.30.559.10">
    <property type="entry name" value="Chloramphenicol acetyltransferase-like domain"/>
    <property type="match status" value="1"/>
</dbReference>
<dbReference type="GO" id="GO:0005737">
    <property type="term" value="C:cytoplasm"/>
    <property type="evidence" value="ECO:0007669"/>
    <property type="project" value="TreeGrafter"/>
</dbReference>
<reference evidence="2" key="2">
    <citation type="journal article" date="2023" name="IMA Fungus">
        <title>Comparative genomic study of the Penicillium genus elucidates a diverse pangenome and 15 lateral gene transfer events.</title>
        <authorList>
            <person name="Petersen C."/>
            <person name="Sorensen T."/>
            <person name="Nielsen M.R."/>
            <person name="Sondergaard T.E."/>
            <person name="Sorensen J.L."/>
            <person name="Fitzpatrick D.A."/>
            <person name="Frisvad J.C."/>
            <person name="Nielsen K.L."/>
        </authorList>
    </citation>
    <scope>NUCLEOTIDE SEQUENCE</scope>
    <source>
        <strain evidence="2">IBT 34128</strain>
    </source>
</reference>
<dbReference type="PANTHER" id="PTHR45527:SF12">
    <property type="entry name" value="NONRIBOSOMAL PEPTIDE SYNTHETASE IVOA"/>
    <property type="match status" value="1"/>
</dbReference>
<dbReference type="SUPFAM" id="SSF52777">
    <property type="entry name" value="CoA-dependent acyltransferases"/>
    <property type="match status" value="2"/>
</dbReference>
<dbReference type="InterPro" id="IPR001242">
    <property type="entry name" value="Condensation_dom"/>
</dbReference>
<evidence type="ECO:0000313" key="2">
    <source>
        <dbReference type="EMBL" id="KAJ5096477.1"/>
    </source>
</evidence>
<dbReference type="GeneID" id="81395583"/>
<dbReference type="OrthoDB" id="416786at2759"/>
<dbReference type="EMBL" id="JAPMSZ010000007">
    <property type="protein sequence ID" value="KAJ5096477.1"/>
    <property type="molecule type" value="Genomic_DNA"/>
</dbReference>
<sequence length="427" mass="48466">MKLVSVARRRGRDLNLARVYPSPRLCDIAESWAMSQRARDAELEKQWPPFSLLDSPSREDFLVRHVCEPHGIARTNIKDAYPLHDNQKITIENNKWVFAHFRIDESLDLDHIIDSWIQVVRQHDILRTVLVSNGQSFFAAVLHSFDWKIERLTGAGEAGVKEIVREDGTTRPQPGTPLGKVMVIQDVERQVVTVVVKMSHIIWDGYCLALFWEDWKSAYETGIVPFRLQFQDILCSRKFIQDRDQSVRYWENLLADALILDLPIDASGSTGLSAQLEQHKLERTRDGIVAPPGMILDSLIKAAWAVTLAVITGQADIIFFQISSGRRLGGAKMENAAGPLLGIFPLRVTLNSEWRADELCRFLQDQDTHSIPHEIIDVDELWEMTDWEDDAPFSMVDHVKGGIESYLTLDGVDFGRCFSGTGNYLRG</sequence>